<feature type="region of interest" description="Disordered" evidence="1">
    <location>
        <begin position="1"/>
        <end position="29"/>
    </location>
</feature>
<evidence type="ECO:0000313" key="2">
    <source>
        <dbReference type="EMBL" id="KOM26158.1"/>
    </source>
</evidence>
<gene>
    <name evidence="2" type="ORF">LR48_Vigan233s002500</name>
</gene>
<dbReference type="STRING" id="3914.A0A0L9T6F4"/>
<sequence>MSNEKELSDLVGPETSLPLNRFQPPPMKSEKELTEAWKKADAFFPGFNNDGSRWPDFSSLVMGHRLYETASFRTYRPDRLTFLSAFSLPFPHIQSLHVGLGGAQVTAAKRPSQPSE</sequence>
<dbReference type="EMBL" id="KQ258307">
    <property type="protein sequence ID" value="KOM26158.1"/>
    <property type="molecule type" value="Genomic_DNA"/>
</dbReference>
<protein>
    <submittedName>
        <fullName evidence="2">Uncharacterized protein</fullName>
    </submittedName>
</protein>
<accession>A0A0L9T6F4</accession>
<dbReference type="AlphaFoldDB" id="A0A0L9T6F4"/>
<evidence type="ECO:0000256" key="1">
    <source>
        <dbReference type="SAM" id="MobiDB-lite"/>
    </source>
</evidence>
<name>A0A0L9T6F4_PHAAN</name>
<reference evidence="3" key="1">
    <citation type="journal article" date="2015" name="Proc. Natl. Acad. Sci. U.S.A.">
        <title>Genome sequencing of adzuki bean (Vigna angularis) provides insight into high starch and low fat accumulation and domestication.</title>
        <authorList>
            <person name="Yang K."/>
            <person name="Tian Z."/>
            <person name="Chen C."/>
            <person name="Luo L."/>
            <person name="Zhao B."/>
            <person name="Wang Z."/>
            <person name="Yu L."/>
            <person name="Li Y."/>
            <person name="Sun Y."/>
            <person name="Li W."/>
            <person name="Chen Y."/>
            <person name="Li Y."/>
            <person name="Zhang Y."/>
            <person name="Ai D."/>
            <person name="Zhao J."/>
            <person name="Shang C."/>
            <person name="Ma Y."/>
            <person name="Wu B."/>
            <person name="Wang M."/>
            <person name="Gao L."/>
            <person name="Sun D."/>
            <person name="Zhang P."/>
            <person name="Guo F."/>
            <person name="Wang W."/>
            <person name="Li Y."/>
            <person name="Wang J."/>
            <person name="Varshney R.K."/>
            <person name="Wang J."/>
            <person name="Ling H.Q."/>
            <person name="Wan P."/>
        </authorList>
    </citation>
    <scope>NUCLEOTIDE SEQUENCE</scope>
    <source>
        <strain evidence="3">cv. Jingnong 6</strain>
    </source>
</reference>
<evidence type="ECO:0000313" key="3">
    <source>
        <dbReference type="Proteomes" id="UP000053144"/>
    </source>
</evidence>
<organism evidence="2 3">
    <name type="scientific">Phaseolus angularis</name>
    <name type="common">Azuki bean</name>
    <name type="synonym">Vigna angularis</name>
    <dbReference type="NCBI Taxonomy" id="3914"/>
    <lineage>
        <taxon>Eukaryota</taxon>
        <taxon>Viridiplantae</taxon>
        <taxon>Streptophyta</taxon>
        <taxon>Embryophyta</taxon>
        <taxon>Tracheophyta</taxon>
        <taxon>Spermatophyta</taxon>
        <taxon>Magnoliopsida</taxon>
        <taxon>eudicotyledons</taxon>
        <taxon>Gunneridae</taxon>
        <taxon>Pentapetalae</taxon>
        <taxon>rosids</taxon>
        <taxon>fabids</taxon>
        <taxon>Fabales</taxon>
        <taxon>Fabaceae</taxon>
        <taxon>Papilionoideae</taxon>
        <taxon>50 kb inversion clade</taxon>
        <taxon>NPAAA clade</taxon>
        <taxon>indigoferoid/millettioid clade</taxon>
        <taxon>Phaseoleae</taxon>
        <taxon>Vigna</taxon>
    </lineage>
</organism>
<dbReference type="Gramene" id="KOM26158">
    <property type="protein sequence ID" value="KOM26158"/>
    <property type="gene ID" value="LR48_Vigan233s002500"/>
</dbReference>
<proteinExistence type="predicted"/>
<dbReference type="Proteomes" id="UP000053144">
    <property type="component" value="Unassembled WGS sequence"/>
</dbReference>